<dbReference type="InterPro" id="IPR000644">
    <property type="entry name" value="CBS_dom"/>
</dbReference>
<dbReference type="PANTHER" id="PTHR22777:SF32">
    <property type="entry name" value="UPF0053 INNER MEMBRANE PROTEIN YFJD"/>
    <property type="match status" value="1"/>
</dbReference>
<evidence type="ECO:0000259" key="11">
    <source>
        <dbReference type="PROSITE" id="PS51846"/>
    </source>
</evidence>
<keyword evidence="3" id="KW-1003">Cell membrane</keyword>
<evidence type="ECO:0000256" key="5">
    <source>
        <dbReference type="ARBA" id="ARBA00022737"/>
    </source>
</evidence>
<evidence type="ECO:0000256" key="6">
    <source>
        <dbReference type="ARBA" id="ARBA00022989"/>
    </source>
</evidence>
<evidence type="ECO:0000313" key="12">
    <source>
        <dbReference type="EMBL" id="VAW28643.1"/>
    </source>
</evidence>
<dbReference type="NCBIfam" id="TIGR03520">
    <property type="entry name" value="GldE"/>
    <property type="match status" value="1"/>
</dbReference>
<feature type="domain" description="CBS" evidence="10">
    <location>
        <begin position="232"/>
        <end position="291"/>
    </location>
</feature>
<keyword evidence="7" id="KW-0129">CBS domain</keyword>
<dbReference type="InterPro" id="IPR046342">
    <property type="entry name" value="CBS_dom_sf"/>
</dbReference>
<dbReference type="Gene3D" id="3.30.465.10">
    <property type="match status" value="1"/>
</dbReference>
<keyword evidence="6 9" id="KW-1133">Transmembrane helix</keyword>
<sequence>METSIDEPPSWLLGQLLTLSGGADTSLIFILLVAGVILVLLVISAIISGSEVAFFSLSGAELEECESTNSKKDKLVCYLVAKPKELLATILILNNFINVAIITIATFATWQVVGHTNEGSVLAVLAATITTLIVFFGEIIPKIYANQKGLVVARLSSSLLYYSMKLVKPLIWILVSMTGVVEKRIKKKGYSGSMEEVNHALELSTKIGTTQQEKDILKGIVHFSTIPVTQIMKARVDMEAVELSTSFHELMDKINKTGFSRLPVFKEHLDSIEGILYIKDLLPYTNKDEFLDWQKLLRPAFFVPEAKMIDTLLKDFQEKHVHIAIVVDEYGGTEGLITLEDIIEEIVGEISDEYDEENDSYKKINANTYDFEGKTSINDFCKVVKEDAILFEEIMGESESLGGMILEVHARLPNTGEQVKFDKYTFTVLSVDNKRIKNIRVVIDEK</sequence>
<feature type="transmembrane region" description="Helical" evidence="9">
    <location>
        <begin position="86"/>
        <end position="108"/>
    </location>
</feature>
<keyword evidence="5" id="KW-0677">Repeat</keyword>
<feature type="domain" description="CNNM transmembrane" evidence="11">
    <location>
        <begin position="26"/>
        <end position="214"/>
    </location>
</feature>
<reference evidence="12" key="1">
    <citation type="submission" date="2018-06" db="EMBL/GenBank/DDBJ databases">
        <authorList>
            <person name="Zhirakovskaya E."/>
        </authorList>
    </citation>
    <scope>NUCLEOTIDE SEQUENCE</scope>
</reference>
<dbReference type="InterPro" id="IPR002550">
    <property type="entry name" value="CNNM"/>
</dbReference>
<keyword evidence="4 9" id="KW-0812">Transmembrane</keyword>
<dbReference type="Gene3D" id="3.10.580.10">
    <property type="entry name" value="CBS-domain"/>
    <property type="match status" value="1"/>
</dbReference>
<dbReference type="CDD" id="cd04590">
    <property type="entry name" value="CBS_pair_CorC_HlyC_assoc"/>
    <property type="match status" value="1"/>
</dbReference>
<dbReference type="Pfam" id="PF03471">
    <property type="entry name" value="CorC_HlyC"/>
    <property type="match status" value="1"/>
</dbReference>
<keyword evidence="8 9" id="KW-0472">Membrane</keyword>
<protein>
    <submittedName>
        <fullName evidence="12">Hemolysins and related proteins containing CBS domains</fullName>
    </submittedName>
</protein>
<evidence type="ECO:0000256" key="1">
    <source>
        <dbReference type="ARBA" id="ARBA00004651"/>
    </source>
</evidence>
<accession>A0A3B0UJZ1</accession>
<dbReference type="InterPro" id="IPR036318">
    <property type="entry name" value="FAD-bd_PCMH-like_sf"/>
</dbReference>
<dbReference type="SUPFAM" id="SSF54631">
    <property type="entry name" value="CBS-domain pair"/>
    <property type="match status" value="1"/>
</dbReference>
<dbReference type="Pfam" id="PF01595">
    <property type="entry name" value="CNNM"/>
    <property type="match status" value="1"/>
</dbReference>
<dbReference type="PROSITE" id="PS51371">
    <property type="entry name" value="CBS"/>
    <property type="match status" value="2"/>
</dbReference>
<dbReference type="FunFam" id="3.10.580.10:FF:000002">
    <property type="entry name" value="Magnesium/cobalt efflux protein CorC"/>
    <property type="match status" value="1"/>
</dbReference>
<evidence type="ECO:0000259" key="10">
    <source>
        <dbReference type="PROSITE" id="PS51371"/>
    </source>
</evidence>
<evidence type="ECO:0000256" key="9">
    <source>
        <dbReference type="SAM" id="Phobius"/>
    </source>
</evidence>
<evidence type="ECO:0000256" key="2">
    <source>
        <dbReference type="ARBA" id="ARBA00006337"/>
    </source>
</evidence>
<feature type="domain" description="CBS" evidence="10">
    <location>
        <begin position="296"/>
        <end position="353"/>
    </location>
</feature>
<name>A0A3B0UJZ1_9ZZZZ</name>
<evidence type="ECO:0000256" key="7">
    <source>
        <dbReference type="ARBA" id="ARBA00023122"/>
    </source>
</evidence>
<feature type="transmembrane region" description="Helical" evidence="9">
    <location>
        <begin position="160"/>
        <end position="181"/>
    </location>
</feature>
<comment type="subcellular location">
    <subcellularLocation>
        <location evidence="1">Cell membrane</location>
        <topology evidence="1">Multi-pass membrane protein</topology>
    </subcellularLocation>
</comment>
<dbReference type="InterPro" id="IPR016169">
    <property type="entry name" value="FAD-bd_PCMH_sub2"/>
</dbReference>
<dbReference type="PANTHER" id="PTHR22777">
    <property type="entry name" value="HEMOLYSIN-RELATED"/>
    <property type="match status" value="1"/>
</dbReference>
<dbReference type="AlphaFoldDB" id="A0A3B0UJZ1"/>
<feature type="transmembrane region" description="Helical" evidence="9">
    <location>
        <begin position="27"/>
        <end position="47"/>
    </location>
</feature>
<organism evidence="12">
    <name type="scientific">hydrothermal vent metagenome</name>
    <dbReference type="NCBI Taxonomy" id="652676"/>
    <lineage>
        <taxon>unclassified sequences</taxon>
        <taxon>metagenomes</taxon>
        <taxon>ecological metagenomes</taxon>
    </lineage>
</organism>
<dbReference type="InterPro" id="IPR044751">
    <property type="entry name" value="Ion_transp-like_CBS"/>
</dbReference>
<dbReference type="EMBL" id="UOES01000430">
    <property type="protein sequence ID" value="VAW28643.1"/>
    <property type="molecule type" value="Genomic_DNA"/>
</dbReference>
<comment type="similarity">
    <text evidence="2">Belongs to the UPF0053 family.</text>
</comment>
<dbReference type="SUPFAM" id="SSF56176">
    <property type="entry name" value="FAD-binding/transporter-associated domain-like"/>
    <property type="match status" value="1"/>
</dbReference>
<dbReference type="InterPro" id="IPR019862">
    <property type="entry name" value="Motility-assoc_prot_GldE"/>
</dbReference>
<dbReference type="GO" id="GO:0050660">
    <property type="term" value="F:flavin adenine dinucleotide binding"/>
    <property type="evidence" value="ECO:0007669"/>
    <property type="project" value="InterPro"/>
</dbReference>
<dbReference type="InterPro" id="IPR005170">
    <property type="entry name" value="Transptr-assoc_dom"/>
</dbReference>
<dbReference type="GO" id="GO:0005886">
    <property type="term" value="C:plasma membrane"/>
    <property type="evidence" value="ECO:0007669"/>
    <property type="project" value="UniProtKB-SubCell"/>
</dbReference>
<dbReference type="SMART" id="SM01091">
    <property type="entry name" value="CorC_HlyC"/>
    <property type="match status" value="1"/>
</dbReference>
<feature type="transmembrane region" description="Helical" evidence="9">
    <location>
        <begin position="120"/>
        <end position="140"/>
    </location>
</feature>
<gene>
    <name evidence="12" type="ORF">MNBD_BACTEROID06-1135</name>
</gene>
<evidence type="ECO:0000256" key="4">
    <source>
        <dbReference type="ARBA" id="ARBA00022692"/>
    </source>
</evidence>
<dbReference type="Pfam" id="PF00571">
    <property type="entry name" value="CBS"/>
    <property type="match status" value="2"/>
</dbReference>
<evidence type="ECO:0000256" key="8">
    <source>
        <dbReference type="ARBA" id="ARBA00023136"/>
    </source>
</evidence>
<dbReference type="PROSITE" id="PS51846">
    <property type="entry name" value="CNNM"/>
    <property type="match status" value="1"/>
</dbReference>
<evidence type="ECO:0000256" key="3">
    <source>
        <dbReference type="ARBA" id="ARBA00022475"/>
    </source>
</evidence>
<proteinExistence type="inferred from homology"/>